<feature type="region of interest" description="Disordered" evidence="1">
    <location>
        <begin position="43"/>
        <end position="62"/>
    </location>
</feature>
<evidence type="ECO:0000313" key="2">
    <source>
        <dbReference type="EMBL" id="BAU93332.1"/>
    </source>
</evidence>
<accession>A0A169RG03</accession>
<name>A0A169RG03_9HYPH</name>
<dbReference type="Proteomes" id="UP000218288">
    <property type="component" value="Chromosome"/>
</dbReference>
<sequence>MGRPAMNLEETKVRLNAGAKERIIALVGEQRMATFIRTAVEEKLQREEDSTARPSKPSPAEG</sequence>
<organism evidence="2 3">
    <name type="scientific">Methylorubrum populi</name>
    <dbReference type="NCBI Taxonomy" id="223967"/>
    <lineage>
        <taxon>Bacteria</taxon>
        <taxon>Pseudomonadati</taxon>
        <taxon>Pseudomonadota</taxon>
        <taxon>Alphaproteobacteria</taxon>
        <taxon>Hyphomicrobiales</taxon>
        <taxon>Methylobacteriaceae</taxon>
        <taxon>Methylorubrum</taxon>
    </lineage>
</organism>
<reference evidence="2 3" key="1">
    <citation type="journal article" date="2016" name="Genome Announc.">
        <title>Complete Genome Sequence of Methylobacterium populi P-1M, Isolated from Pink-Pigmented Household Biofilm.</title>
        <authorList>
            <person name="Morohoshi T."/>
            <person name="Ikeda T."/>
        </authorList>
    </citation>
    <scope>NUCLEOTIDE SEQUENCE [LARGE SCALE GENOMIC DNA]</scope>
    <source>
        <strain evidence="2 3">P-1M</strain>
    </source>
</reference>
<evidence type="ECO:0000256" key="1">
    <source>
        <dbReference type="SAM" id="MobiDB-lite"/>
    </source>
</evidence>
<dbReference type="AlphaFoldDB" id="A0A169RG03"/>
<evidence type="ECO:0000313" key="3">
    <source>
        <dbReference type="Proteomes" id="UP000218288"/>
    </source>
</evidence>
<gene>
    <name evidence="2" type="ORF">MPPM_4727</name>
</gene>
<proteinExistence type="predicted"/>
<dbReference type="EMBL" id="AP014809">
    <property type="protein sequence ID" value="BAU93332.1"/>
    <property type="molecule type" value="Genomic_DNA"/>
</dbReference>
<protein>
    <submittedName>
        <fullName evidence="2">Uncharacterized protein</fullName>
    </submittedName>
</protein>